<evidence type="ECO:0000313" key="2">
    <source>
        <dbReference type="Proteomes" id="UP001596135"/>
    </source>
</evidence>
<sequence>MADVVYLHVGSPKTGTTYIQDRLALNKSALARHDVRYPIGLRADMFHAALDLVERPWGGLLADSKGEWDSLVKRIRRASGTAVISHEILAGATREQVERAVTSLAPAEIHVVLTARDVARQVPAEWQERLKHQRRLSYGKFVRRIQKPRTGVAQSFWQVQGVTQVLERWSRQLPPDQVHVVTVPQPGAAHGELWRRFCRAVGVDPAWAPLDSVRRNPSIGVAESAMLRRLNTRLRRADVDHADYRALVRQLLVHDTLAAGKNKHRLTLPPQCYDWAEEVAESWREWIIGSGVDVVGDIDDLRPVRPPADEVWLNPDRARPRDVADAALDALVAMIEEAARRDDPDEHLSARVTKVAKRLRER</sequence>
<organism evidence="1 2">
    <name type="scientific">Nocardioides hankookensis</name>
    <dbReference type="NCBI Taxonomy" id="443157"/>
    <lineage>
        <taxon>Bacteria</taxon>
        <taxon>Bacillati</taxon>
        <taxon>Actinomycetota</taxon>
        <taxon>Actinomycetes</taxon>
        <taxon>Propionibacteriales</taxon>
        <taxon>Nocardioidaceae</taxon>
        <taxon>Nocardioides</taxon>
    </lineage>
</organism>
<name>A0ABW1LEE6_9ACTN</name>
<dbReference type="InterPro" id="IPR027417">
    <property type="entry name" value="P-loop_NTPase"/>
</dbReference>
<dbReference type="EMBL" id="JBHSRJ010000001">
    <property type="protein sequence ID" value="MFC6041783.1"/>
    <property type="molecule type" value="Genomic_DNA"/>
</dbReference>
<dbReference type="Proteomes" id="UP001596135">
    <property type="component" value="Unassembled WGS sequence"/>
</dbReference>
<evidence type="ECO:0008006" key="3">
    <source>
        <dbReference type="Google" id="ProtNLM"/>
    </source>
</evidence>
<dbReference type="RefSeq" id="WP_379149723.1">
    <property type="nucleotide sequence ID" value="NZ_JBHSRJ010000001.1"/>
</dbReference>
<reference evidence="2" key="1">
    <citation type="journal article" date="2019" name="Int. J. Syst. Evol. Microbiol.">
        <title>The Global Catalogue of Microorganisms (GCM) 10K type strain sequencing project: providing services to taxonomists for standard genome sequencing and annotation.</title>
        <authorList>
            <consortium name="The Broad Institute Genomics Platform"/>
            <consortium name="The Broad Institute Genome Sequencing Center for Infectious Disease"/>
            <person name="Wu L."/>
            <person name="Ma J."/>
        </authorList>
    </citation>
    <scope>NUCLEOTIDE SEQUENCE [LARGE SCALE GENOMIC DNA]</scope>
    <source>
        <strain evidence="2">CCUG 54522</strain>
    </source>
</reference>
<comment type="caution">
    <text evidence="1">The sequence shown here is derived from an EMBL/GenBank/DDBJ whole genome shotgun (WGS) entry which is preliminary data.</text>
</comment>
<protein>
    <recommendedName>
        <fullName evidence="3">Sulfotransferase family protein</fullName>
    </recommendedName>
</protein>
<dbReference type="SUPFAM" id="SSF52540">
    <property type="entry name" value="P-loop containing nucleoside triphosphate hydrolases"/>
    <property type="match status" value="1"/>
</dbReference>
<evidence type="ECO:0000313" key="1">
    <source>
        <dbReference type="EMBL" id="MFC6041783.1"/>
    </source>
</evidence>
<dbReference type="Gene3D" id="3.40.50.300">
    <property type="entry name" value="P-loop containing nucleotide triphosphate hydrolases"/>
    <property type="match status" value="1"/>
</dbReference>
<accession>A0ABW1LEE6</accession>
<proteinExistence type="predicted"/>
<gene>
    <name evidence="1" type="ORF">ACFPYL_01770</name>
</gene>
<keyword evidence="2" id="KW-1185">Reference proteome</keyword>